<protein>
    <submittedName>
        <fullName evidence="2">Uncharacterized protein</fullName>
    </submittedName>
</protein>
<evidence type="ECO:0000313" key="3">
    <source>
        <dbReference type="Proteomes" id="UP000023152"/>
    </source>
</evidence>
<feature type="compositionally biased region" description="Low complexity" evidence="1">
    <location>
        <begin position="98"/>
        <end position="108"/>
    </location>
</feature>
<gene>
    <name evidence="2" type="ORF">RFI_25937</name>
</gene>
<feature type="region of interest" description="Disordered" evidence="1">
    <location>
        <begin position="65"/>
        <end position="108"/>
    </location>
</feature>
<evidence type="ECO:0000313" key="2">
    <source>
        <dbReference type="EMBL" id="ETO11439.1"/>
    </source>
</evidence>
<keyword evidence="3" id="KW-1185">Reference proteome</keyword>
<dbReference type="AlphaFoldDB" id="X6MC64"/>
<proteinExistence type="predicted"/>
<feature type="compositionally biased region" description="Basic and acidic residues" evidence="1">
    <location>
        <begin position="67"/>
        <end position="84"/>
    </location>
</feature>
<sequence>MDDNSVLHETFCPYDDGKKDCQKQVDQIENFDINEKIIFQVVDNRIPPKVKDNIVIHNMMAHGCSGNEKHLAANDTELRPDREGGSWQIKVQQHKQKQQQSHSQELNR</sequence>
<reference evidence="2 3" key="1">
    <citation type="journal article" date="2013" name="Curr. Biol.">
        <title>The Genome of the Foraminiferan Reticulomyxa filosa.</title>
        <authorList>
            <person name="Glockner G."/>
            <person name="Hulsmann N."/>
            <person name="Schleicher M."/>
            <person name="Noegel A.A."/>
            <person name="Eichinger L."/>
            <person name="Gallinger C."/>
            <person name="Pawlowski J."/>
            <person name="Sierra R."/>
            <person name="Euteneuer U."/>
            <person name="Pillet L."/>
            <person name="Moustafa A."/>
            <person name="Platzer M."/>
            <person name="Groth M."/>
            <person name="Szafranski K."/>
            <person name="Schliwa M."/>
        </authorList>
    </citation>
    <scope>NUCLEOTIDE SEQUENCE [LARGE SCALE GENOMIC DNA]</scope>
</reference>
<name>X6MC64_RETFI</name>
<evidence type="ECO:0000256" key="1">
    <source>
        <dbReference type="SAM" id="MobiDB-lite"/>
    </source>
</evidence>
<organism evidence="2 3">
    <name type="scientific">Reticulomyxa filosa</name>
    <dbReference type="NCBI Taxonomy" id="46433"/>
    <lineage>
        <taxon>Eukaryota</taxon>
        <taxon>Sar</taxon>
        <taxon>Rhizaria</taxon>
        <taxon>Retaria</taxon>
        <taxon>Foraminifera</taxon>
        <taxon>Monothalamids</taxon>
        <taxon>Reticulomyxidae</taxon>
        <taxon>Reticulomyxa</taxon>
    </lineage>
</organism>
<comment type="caution">
    <text evidence="2">The sequence shown here is derived from an EMBL/GenBank/DDBJ whole genome shotgun (WGS) entry which is preliminary data.</text>
</comment>
<accession>X6MC64</accession>
<dbReference type="Proteomes" id="UP000023152">
    <property type="component" value="Unassembled WGS sequence"/>
</dbReference>
<dbReference type="EMBL" id="ASPP01022470">
    <property type="protein sequence ID" value="ETO11439.1"/>
    <property type="molecule type" value="Genomic_DNA"/>
</dbReference>